<dbReference type="CDD" id="cd00130">
    <property type="entry name" value="PAS"/>
    <property type="match status" value="1"/>
</dbReference>
<dbReference type="SMART" id="SM00388">
    <property type="entry name" value="HisKA"/>
    <property type="match status" value="1"/>
</dbReference>
<comment type="catalytic activity">
    <reaction evidence="1">
        <text>ATP + protein L-histidine = ADP + protein N-phospho-L-histidine.</text>
        <dbReference type="EC" id="2.7.13.3"/>
    </reaction>
</comment>
<dbReference type="PROSITE" id="PS50109">
    <property type="entry name" value="HIS_KIN"/>
    <property type="match status" value="1"/>
</dbReference>
<dbReference type="EMBL" id="PNHE01000011">
    <property type="protein sequence ID" value="PMC58526.1"/>
    <property type="molecule type" value="Genomic_DNA"/>
</dbReference>
<dbReference type="InterPro" id="IPR003660">
    <property type="entry name" value="HAMP_dom"/>
</dbReference>
<dbReference type="CDD" id="cd06225">
    <property type="entry name" value="HAMP"/>
    <property type="match status" value="1"/>
</dbReference>
<dbReference type="Pfam" id="PF00512">
    <property type="entry name" value="HisKA"/>
    <property type="match status" value="1"/>
</dbReference>
<dbReference type="InterPro" id="IPR050351">
    <property type="entry name" value="BphY/WalK/GraS-like"/>
</dbReference>
<dbReference type="STRING" id="84521.SAMN04487994_103820"/>
<dbReference type="PRINTS" id="PR00344">
    <property type="entry name" value="BCTRLSENSOR"/>
</dbReference>
<dbReference type="InterPro" id="IPR057640">
    <property type="entry name" value="Cache_WalK"/>
</dbReference>
<keyword evidence="18" id="KW-1185">Reference proteome</keyword>
<dbReference type="NCBIfam" id="NF033092">
    <property type="entry name" value="HK_WalK"/>
    <property type="match status" value="1"/>
</dbReference>
<evidence type="ECO:0000256" key="7">
    <source>
        <dbReference type="ARBA" id="ARBA00022777"/>
    </source>
</evidence>
<reference evidence="17 18" key="1">
    <citation type="submission" date="2017-09" db="EMBL/GenBank/DDBJ databases">
        <title>Bacterial strain isolated from the female urinary microbiota.</title>
        <authorList>
            <person name="Thomas-White K."/>
            <person name="Kumar N."/>
            <person name="Forster S."/>
            <person name="Putonti C."/>
            <person name="Lawley T."/>
            <person name="Wolfe A.J."/>
        </authorList>
    </citation>
    <scope>NUCLEOTIDE SEQUENCE [LARGE SCALE GENOMIC DNA]</scope>
    <source>
        <strain evidence="17 18">UMB0852</strain>
    </source>
</reference>
<dbReference type="PROSITE" id="PS50885">
    <property type="entry name" value="HAMP"/>
    <property type="match status" value="1"/>
</dbReference>
<evidence type="ECO:0000256" key="3">
    <source>
        <dbReference type="ARBA" id="ARBA00012438"/>
    </source>
</evidence>
<feature type="domain" description="PAS" evidence="14">
    <location>
        <begin position="262"/>
        <end position="310"/>
    </location>
</feature>
<comment type="subcellular location">
    <subcellularLocation>
        <location evidence="2">Membrane</location>
    </subcellularLocation>
</comment>
<dbReference type="SUPFAM" id="SSF47384">
    <property type="entry name" value="Homodimeric domain of signal transducing histidine kinase"/>
    <property type="match status" value="1"/>
</dbReference>
<evidence type="ECO:0000259" key="14">
    <source>
        <dbReference type="PROSITE" id="PS50112"/>
    </source>
</evidence>
<dbReference type="OrthoDB" id="9813151at2"/>
<feature type="domain" description="PAC" evidence="15">
    <location>
        <begin position="327"/>
        <end position="380"/>
    </location>
</feature>
<dbReference type="Gene3D" id="3.30.565.10">
    <property type="entry name" value="Histidine kinase-like ATPase, C-terminal domain"/>
    <property type="match status" value="1"/>
</dbReference>
<evidence type="ECO:0000256" key="10">
    <source>
        <dbReference type="ARBA" id="ARBA00023136"/>
    </source>
</evidence>
<dbReference type="SMART" id="SM00304">
    <property type="entry name" value="HAMP"/>
    <property type="match status" value="1"/>
</dbReference>
<evidence type="ECO:0000256" key="9">
    <source>
        <dbReference type="ARBA" id="ARBA00023012"/>
    </source>
</evidence>
<feature type="coiled-coil region" evidence="11">
    <location>
        <begin position="238"/>
        <end position="265"/>
    </location>
</feature>
<dbReference type="InterPro" id="IPR036097">
    <property type="entry name" value="HisK_dim/P_sf"/>
</dbReference>
<dbReference type="InterPro" id="IPR036890">
    <property type="entry name" value="HATPase_C_sf"/>
</dbReference>
<dbReference type="SUPFAM" id="SSF158472">
    <property type="entry name" value="HAMP domain-like"/>
    <property type="match status" value="1"/>
</dbReference>
<dbReference type="PANTHER" id="PTHR45453:SF1">
    <property type="entry name" value="PHOSPHATE REGULON SENSOR PROTEIN PHOR"/>
    <property type="match status" value="1"/>
</dbReference>
<dbReference type="CDD" id="cd00082">
    <property type="entry name" value="HisKA"/>
    <property type="match status" value="1"/>
</dbReference>
<dbReference type="SMART" id="SM00387">
    <property type="entry name" value="HATPase_c"/>
    <property type="match status" value="1"/>
</dbReference>
<evidence type="ECO:0000256" key="6">
    <source>
        <dbReference type="ARBA" id="ARBA00022692"/>
    </source>
</evidence>
<dbReference type="PROSITE" id="PS50112">
    <property type="entry name" value="PAS"/>
    <property type="match status" value="1"/>
</dbReference>
<keyword evidence="10 12" id="KW-0472">Membrane</keyword>
<dbReference type="InterPro" id="IPR005467">
    <property type="entry name" value="His_kinase_dom"/>
</dbReference>
<gene>
    <name evidence="17" type="primary">walK</name>
    <name evidence="17" type="ORF">CJ205_03645</name>
</gene>
<dbReference type="FunFam" id="3.30.565.10:FF:000006">
    <property type="entry name" value="Sensor histidine kinase WalK"/>
    <property type="match status" value="1"/>
</dbReference>
<dbReference type="FunFam" id="1.10.287.130:FF:000001">
    <property type="entry name" value="Two-component sensor histidine kinase"/>
    <property type="match status" value="1"/>
</dbReference>
<feature type="domain" description="Histidine kinase" evidence="13">
    <location>
        <begin position="384"/>
        <end position="606"/>
    </location>
</feature>
<dbReference type="SMART" id="SM00086">
    <property type="entry name" value="PAC"/>
    <property type="match status" value="1"/>
</dbReference>
<keyword evidence="4" id="KW-0597">Phosphoprotein</keyword>
<keyword evidence="9" id="KW-0902">Two-component regulatory system</keyword>
<dbReference type="GO" id="GO:0016036">
    <property type="term" value="P:cellular response to phosphate starvation"/>
    <property type="evidence" value="ECO:0007669"/>
    <property type="project" value="TreeGrafter"/>
</dbReference>
<dbReference type="InterPro" id="IPR000014">
    <property type="entry name" value="PAS"/>
</dbReference>
<dbReference type="SUPFAM" id="SSF55874">
    <property type="entry name" value="ATPase domain of HSP90 chaperone/DNA topoisomerase II/histidine kinase"/>
    <property type="match status" value="1"/>
</dbReference>
<dbReference type="GO" id="GO:0005886">
    <property type="term" value="C:plasma membrane"/>
    <property type="evidence" value="ECO:0007669"/>
    <property type="project" value="TreeGrafter"/>
</dbReference>
<evidence type="ECO:0000259" key="15">
    <source>
        <dbReference type="PROSITE" id="PS50113"/>
    </source>
</evidence>
<comment type="caution">
    <text evidence="17">The sequence shown here is derived from an EMBL/GenBank/DDBJ whole genome shotgun (WGS) entry which is preliminary data.</text>
</comment>
<dbReference type="EC" id="2.7.13.3" evidence="3"/>
<dbReference type="InterPro" id="IPR035965">
    <property type="entry name" value="PAS-like_dom_sf"/>
</dbReference>
<dbReference type="RefSeq" id="WP_092085918.1">
    <property type="nucleotide sequence ID" value="NZ_FNEL01000038.1"/>
</dbReference>
<keyword evidence="11" id="KW-0175">Coiled coil</keyword>
<dbReference type="Gene3D" id="1.10.8.500">
    <property type="entry name" value="HAMP domain in histidine kinase"/>
    <property type="match status" value="1"/>
</dbReference>
<dbReference type="Pfam" id="PF23846">
    <property type="entry name" value="Cache_WalK"/>
    <property type="match status" value="1"/>
</dbReference>
<dbReference type="InterPro" id="IPR003594">
    <property type="entry name" value="HATPase_dom"/>
</dbReference>
<keyword evidence="7 17" id="KW-0418">Kinase</keyword>
<dbReference type="Gene3D" id="1.10.287.130">
    <property type="match status" value="1"/>
</dbReference>
<accession>A0A1G8MWQ1</accession>
<evidence type="ECO:0000256" key="1">
    <source>
        <dbReference type="ARBA" id="ARBA00000085"/>
    </source>
</evidence>
<feature type="transmembrane region" description="Helical" evidence="12">
    <location>
        <begin position="184"/>
        <end position="203"/>
    </location>
</feature>
<evidence type="ECO:0000256" key="4">
    <source>
        <dbReference type="ARBA" id="ARBA00022553"/>
    </source>
</evidence>
<dbReference type="InterPro" id="IPR004358">
    <property type="entry name" value="Sig_transdc_His_kin-like_C"/>
</dbReference>
<feature type="domain" description="HAMP" evidence="16">
    <location>
        <begin position="205"/>
        <end position="257"/>
    </location>
</feature>
<dbReference type="SUPFAM" id="SSF55785">
    <property type="entry name" value="PYP-like sensor domain (PAS domain)"/>
    <property type="match status" value="1"/>
</dbReference>
<evidence type="ECO:0000256" key="12">
    <source>
        <dbReference type="SAM" id="Phobius"/>
    </source>
</evidence>
<evidence type="ECO:0000256" key="8">
    <source>
        <dbReference type="ARBA" id="ARBA00022989"/>
    </source>
</evidence>
<evidence type="ECO:0000256" key="5">
    <source>
        <dbReference type="ARBA" id="ARBA00022679"/>
    </source>
</evidence>
<dbReference type="GO" id="GO:0000155">
    <property type="term" value="F:phosphorelay sensor kinase activity"/>
    <property type="evidence" value="ECO:0007669"/>
    <property type="project" value="InterPro"/>
</dbReference>
<dbReference type="AlphaFoldDB" id="A0A1G8MWQ1"/>
<evidence type="ECO:0000313" key="17">
    <source>
        <dbReference type="EMBL" id="PMC58526.1"/>
    </source>
</evidence>
<proteinExistence type="predicted"/>
<keyword evidence="6 12" id="KW-0812">Transmembrane</keyword>
<name>A0A1G8MWQ1_9LACT</name>
<protein>
    <recommendedName>
        <fullName evidence="3">histidine kinase</fullName>
        <ecNumber evidence="3">2.7.13.3</ecNumber>
    </recommendedName>
</protein>
<evidence type="ECO:0000259" key="13">
    <source>
        <dbReference type="PROSITE" id="PS50109"/>
    </source>
</evidence>
<dbReference type="Proteomes" id="UP000235682">
    <property type="component" value="Unassembled WGS sequence"/>
</dbReference>
<dbReference type="Pfam" id="PF00672">
    <property type="entry name" value="HAMP"/>
    <property type="match status" value="1"/>
</dbReference>
<dbReference type="PROSITE" id="PS50113">
    <property type="entry name" value="PAC"/>
    <property type="match status" value="1"/>
</dbReference>
<dbReference type="InterPro" id="IPR003661">
    <property type="entry name" value="HisK_dim/P_dom"/>
</dbReference>
<evidence type="ECO:0000256" key="11">
    <source>
        <dbReference type="SAM" id="Coils"/>
    </source>
</evidence>
<dbReference type="InterPro" id="IPR001610">
    <property type="entry name" value="PAC"/>
</dbReference>
<evidence type="ECO:0000256" key="2">
    <source>
        <dbReference type="ARBA" id="ARBA00004370"/>
    </source>
</evidence>
<dbReference type="CDD" id="cd00075">
    <property type="entry name" value="HATPase"/>
    <property type="match status" value="1"/>
</dbReference>
<dbReference type="Pfam" id="PF13426">
    <property type="entry name" value="PAS_9"/>
    <property type="match status" value="1"/>
</dbReference>
<organism evidence="17 18">
    <name type="scientific">Dolosicoccus paucivorans</name>
    <dbReference type="NCBI Taxonomy" id="84521"/>
    <lineage>
        <taxon>Bacteria</taxon>
        <taxon>Bacillati</taxon>
        <taxon>Bacillota</taxon>
        <taxon>Bacilli</taxon>
        <taxon>Lactobacillales</taxon>
        <taxon>Aerococcaceae</taxon>
        <taxon>Dolosicoccus</taxon>
    </lineage>
</organism>
<sequence>MERRFNIFQSIYIKIPLLFVFILVIAFQFIGVFFIDQLETQTLNQFKSQINNQVEFLVNNLNPILSQEQSEVQQRNRLNQTLSTFTSSNRTDIRVINTEEYIIASNYNFQEQAIGIKTNEEAIKNALVNRRTLAEEIYLPHSKEHLYYIVRPILASDTGDILGVVAVRSNMNSVYDNMSGIMRLFIRSALLAIGAGIIVAIVLSQGLTRPIQNIKEQATRISEGNYSYPAKVYGQDELGELALTINELALKVKEAQESTESERQRLDGVLKHMTDGVIATDRRGNVIMVNQRANQLLKTHSEQVHGISILRLLGLNQDYTIKDLLQRDTEIMIRRQDRSGLTILKSEFSVIRRESGFVTGVVCVLTDVTEQEKTEQERRDFVSNVSHELRTPLTSIKSYSEALQEGAWRDEEVAPAFLEVIQSETNRMIRMIGNLLDLSKMDGGQYVMQPEYVDFKRFLDHILDRFDFMLESGEATKKYKIVRHYTTRDAYVEIDQDRIIQVVDNIMNNAIKYSPDGGVITVRLTENLDEVTLSISDQGMGIPAEDLEQLFDRFYRVDRARSREQGGTGLGLAISKEVIELHGGRIWAESKENEGSTFFFTLPYTSFDSINESWDDTL</sequence>
<dbReference type="Pfam" id="PF02518">
    <property type="entry name" value="HATPase_c"/>
    <property type="match status" value="1"/>
</dbReference>
<feature type="transmembrane region" description="Helical" evidence="12">
    <location>
        <begin position="12"/>
        <end position="35"/>
    </location>
</feature>
<keyword evidence="8 12" id="KW-1133">Transmembrane helix</keyword>
<dbReference type="SMART" id="SM00091">
    <property type="entry name" value="PAS"/>
    <property type="match status" value="1"/>
</dbReference>
<dbReference type="GO" id="GO:0004721">
    <property type="term" value="F:phosphoprotein phosphatase activity"/>
    <property type="evidence" value="ECO:0007669"/>
    <property type="project" value="TreeGrafter"/>
</dbReference>
<dbReference type="InterPro" id="IPR000700">
    <property type="entry name" value="PAS-assoc_C"/>
</dbReference>
<evidence type="ECO:0000259" key="16">
    <source>
        <dbReference type="PROSITE" id="PS50885"/>
    </source>
</evidence>
<evidence type="ECO:0000313" key="18">
    <source>
        <dbReference type="Proteomes" id="UP000235682"/>
    </source>
</evidence>
<dbReference type="Gene3D" id="3.30.450.20">
    <property type="entry name" value="PAS domain"/>
    <property type="match status" value="2"/>
</dbReference>
<dbReference type="PANTHER" id="PTHR45453">
    <property type="entry name" value="PHOSPHATE REGULON SENSOR PROTEIN PHOR"/>
    <property type="match status" value="1"/>
</dbReference>
<keyword evidence="5" id="KW-0808">Transferase</keyword>
<dbReference type="NCBIfam" id="TIGR00229">
    <property type="entry name" value="sensory_box"/>
    <property type="match status" value="1"/>
</dbReference>
<dbReference type="InterPro" id="IPR049814">
    <property type="entry name" value="Resp_reg_WalK"/>
</dbReference>